<feature type="transmembrane region" description="Helical" evidence="1">
    <location>
        <begin position="12"/>
        <end position="35"/>
    </location>
</feature>
<dbReference type="AlphaFoldDB" id="A0A8R2JMA2"/>
<keyword evidence="1" id="KW-0472">Membrane</keyword>
<proteinExistence type="predicted"/>
<dbReference type="OrthoDB" id="6621788at2759"/>
<dbReference type="KEGG" id="api:115033517"/>
<keyword evidence="3" id="KW-1185">Reference proteome</keyword>
<reference evidence="3" key="1">
    <citation type="submission" date="2010-06" db="EMBL/GenBank/DDBJ databases">
        <authorList>
            <person name="Jiang H."/>
            <person name="Abraham K."/>
            <person name="Ali S."/>
            <person name="Alsbrooks S.L."/>
            <person name="Anim B.N."/>
            <person name="Anosike U.S."/>
            <person name="Attaway T."/>
            <person name="Bandaranaike D.P."/>
            <person name="Battles P.K."/>
            <person name="Bell S.N."/>
            <person name="Bell A.V."/>
            <person name="Beltran B."/>
            <person name="Bickham C."/>
            <person name="Bustamante Y."/>
            <person name="Caleb T."/>
            <person name="Canada A."/>
            <person name="Cardenas V."/>
            <person name="Carter K."/>
            <person name="Chacko J."/>
            <person name="Chandrabose M.N."/>
            <person name="Chavez D."/>
            <person name="Chavez A."/>
            <person name="Chen L."/>
            <person name="Chu H.-S."/>
            <person name="Claassen K.J."/>
            <person name="Cockrell R."/>
            <person name="Collins M."/>
            <person name="Cooper J.A."/>
            <person name="Cree A."/>
            <person name="Curry S.M."/>
            <person name="Da Y."/>
            <person name="Dao M.D."/>
            <person name="Das B."/>
            <person name="Davila M.-L."/>
            <person name="Davy-Carroll L."/>
            <person name="Denson S."/>
            <person name="Dinh H."/>
            <person name="Ebong V.E."/>
            <person name="Edwards J.R."/>
            <person name="Egan A."/>
            <person name="El-Daye J."/>
            <person name="Escobedo L."/>
            <person name="Fernandez S."/>
            <person name="Fernando P.R."/>
            <person name="Flagg N."/>
            <person name="Forbes L.D."/>
            <person name="Fowler R.G."/>
            <person name="Fu Q."/>
            <person name="Gabisi R.A."/>
            <person name="Ganer J."/>
            <person name="Garbino Pronczuk A."/>
            <person name="Garcia R.M."/>
            <person name="Garner T."/>
            <person name="Garrett T.E."/>
            <person name="Gonzalez D.A."/>
            <person name="Hamid H."/>
            <person name="Hawkins E.S."/>
            <person name="Hirani K."/>
            <person name="Hogues M.E."/>
            <person name="Hollins B."/>
            <person name="Hsiao C.-H."/>
            <person name="Jabil R."/>
            <person name="James M.L."/>
            <person name="Jhangiani S.N."/>
            <person name="Johnson B."/>
            <person name="Johnson Q."/>
            <person name="Joshi V."/>
            <person name="Kalu J.B."/>
            <person name="Kam C."/>
            <person name="Kashfia A."/>
            <person name="Keebler J."/>
            <person name="Kisamo H."/>
            <person name="Kovar C.L."/>
            <person name="Lago L.A."/>
            <person name="Lai C.-Y."/>
            <person name="Laidlaw J."/>
            <person name="Lara F."/>
            <person name="Le T.-K."/>
            <person name="Lee S.L."/>
            <person name="Legall F.H."/>
            <person name="Lemon S.J."/>
            <person name="Lewis L.R."/>
            <person name="Li B."/>
            <person name="Liu Y."/>
            <person name="Liu Y.-S."/>
            <person name="Lopez J."/>
            <person name="Lozado R.J."/>
            <person name="Lu J."/>
            <person name="Madu R.C."/>
            <person name="Maheshwari M."/>
            <person name="Maheshwari R."/>
            <person name="Malloy K."/>
            <person name="Martinez E."/>
            <person name="Mathew T."/>
            <person name="Mercado I.C."/>
            <person name="Mercado C."/>
            <person name="Meyer B."/>
            <person name="Montgomery K."/>
            <person name="Morgan M.B."/>
            <person name="Munidasa M."/>
            <person name="Nazareth L.V."/>
            <person name="Nelson J."/>
            <person name="Ng B.M."/>
            <person name="Nguyen N.B."/>
            <person name="Nguyen P.Q."/>
            <person name="Nguyen T."/>
            <person name="Obregon M."/>
            <person name="Okwuonu G.O."/>
            <person name="Onwere C.G."/>
            <person name="Orozco G."/>
            <person name="Parra A."/>
            <person name="Patel S."/>
            <person name="Patil S."/>
            <person name="Perez A."/>
            <person name="Perez Y."/>
            <person name="Pham C."/>
            <person name="Primus E.L."/>
            <person name="Pu L.-L."/>
            <person name="Puazo M."/>
            <person name="Qin X."/>
            <person name="Quiroz J.B."/>
            <person name="Reese J."/>
            <person name="Richards S."/>
            <person name="Rives C.M."/>
            <person name="Robberts R."/>
            <person name="Ruiz S.J."/>
            <person name="Ruiz M.J."/>
            <person name="Santibanez J."/>
            <person name="Schneider B.W."/>
            <person name="Sisson I."/>
            <person name="Smith M."/>
            <person name="Sodergren E."/>
            <person name="Song X.-Z."/>
            <person name="Song B.B."/>
            <person name="Summersgill H."/>
            <person name="Thelus R."/>
            <person name="Thornton R.D."/>
            <person name="Trejos Z.Y."/>
            <person name="Usmani K."/>
            <person name="Vattathil S."/>
            <person name="Villasana D."/>
            <person name="Walker D.L."/>
            <person name="Wang S."/>
            <person name="Wang K."/>
            <person name="White C.S."/>
            <person name="Williams A.C."/>
            <person name="Williamson J."/>
            <person name="Wilson K."/>
            <person name="Woghiren I.O."/>
            <person name="Woodworth J.R."/>
            <person name="Worley K.C."/>
            <person name="Wright R.A."/>
            <person name="Wu W."/>
            <person name="Young L."/>
            <person name="Zhang L."/>
            <person name="Zhang J."/>
            <person name="Zhu Y."/>
            <person name="Muzny D.M."/>
            <person name="Weinstock G."/>
            <person name="Gibbs R.A."/>
        </authorList>
    </citation>
    <scope>NUCLEOTIDE SEQUENCE [LARGE SCALE GENOMIC DNA]</scope>
    <source>
        <strain evidence="3">LSR1</strain>
    </source>
</reference>
<dbReference type="Proteomes" id="UP000007819">
    <property type="component" value="Chromosome A1"/>
</dbReference>
<protein>
    <submittedName>
        <fullName evidence="2">Uncharacterized protein</fullName>
    </submittedName>
</protein>
<dbReference type="RefSeq" id="XP_029342074.1">
    <property type="nucleotide sequence ID" value="XM_029486214.1"/>
</dbReference>
<evidence type="ECO:0000256" key="1">
    <source>
        <dbReference type="SAM" id="Phobius"/>
    </source>
</evidence>
<name>A0A8R2JMA2_ACYPI</name>
<evidence type="ECO:0000313" key="2">
    <source>
        <dbReference type="EnsemblMetazoa" id="XP_029342074.1"/>
    </source>
</evidence>
<keyword evidence="1" id="KW-1133">Transmembrane helix</keyword>
<accession>A0A8R2JMA2</accession>
<reference evidence="2" key="2">
    <citation type="submission" date="2022-06" db="UniProtKB">
        <authorList>
            <consortium name="EnsemblMetazoa"/>
        </authorList>
    </citation>
    <scope>IDENTIFICATION</scope>
</reference>
<keyword evidence="1" id="KW-0812">Transmembrane</keyword>
<sequence length="138" mass="15316">MLYISWESSLLLIIQLNIAIGTCGMSIGLLIGSFASSSIKSFYVTLLVYLINIMLSGIFWPLDNTELALLPVSVVLPLCIPIRVVKGILIRGRQFNASISAGVIIFAIITITFWTLVSFTTFILKKNLLLPNLEVYYQ</sequence>
<evidence type="ECO:0000313" key="3">
    <source>
        <dbReference type="Proteomes" id="UP000007819"/>
    </source>
</evidence>
<dbReference type="GeneID" id="115033517"/>
<feature type="transmembrane region" description="Helical" evidence="1">
    <location>
        <begin position="68"/>
        <end position="89"/>
    </location>
</feature>
<feature type="transmembrane region" description="Helical" evidence="1">
    <location>
        <begin position="101"/>
        <end position="124"/>
    </location>
</feature>
<dbReference type="EnsemblMetazoa" id="XM_029486214.1">
    <property type="protein sequence ID" value="XP_029342074.1"/>
    <property type="gene ID" value="LOC115033517"/>
</dbReference>
<organism evidence="2 3">
    <name type="scientific">Acyrthosiphon pisum</name>
    <name type="common">Pea aphid</name>
    <dbReference type="NCBI Taxonomy" id="7029"/>
    <lineage>
        <taxon>Eukaryota</taxon>
        <taxon>Metazoa</taxon>
        <taxon>Ecdysozoa</taxon>
        <taxon>Arthropoda</taxon>
        <taxon>Hexapoda</taxon>
        <taxon>Insecta</taxon>
        <taxon>Pterygota</taxon>
        <taxon>Neoptera</taxon>
        <taxon>Paraneoptera</taxon>
        <taxon>Hemiptera</taxon>
        <taxon>Sternorrhyncha</taxon>
        <taxon>Aphidomorpha</taxon>
        <taxon>Aphidoidea</taxon>
        <taxon>Aphididae</taxon>
        <taxon>Macrosiphini</taxon>
        <taxon>Acyrthosiphon</taxon>
    </lineage>
</organism>
<feature type="transmembrane region" description="Helical" evidence="1">
    <location>
        <begin position="42"/>
        <end position="62"/>
    </location>
</feature>